<dbReference type="EMBL" id="CP035493">
    <property type="protein sequence ID" value="QAY71630.1"/>
    <property type="molecule type" value="Genomic_DNA"/>
</dbReference>
<sequence>MRSRGGRERGSASVEASLVVPAFGLLVALVVVGGRITIAHQVVESAAADAARSASLQRAPGPAHDAATSAAATTLTGQGLDCASTTVDVVSTGLGGPVGDDSTVTVTVTCQVSLTDLTFIPGLPGTRAVTATVTSPVDRWTQR</sequence>
<protein>
    <submittedName>
        <fullName evidence="3">Pilus assembly protein</fullName>
    </submittedName>
</protein>
<keyword evidence="1" id="KW-0472">Membrane</keyword>
<feature type="domain" description="TadE-like" evidence="2">
    <location>
        <begin position="10"/>
        <end position="52"/>
    </location>
</feature>
<keyword evidence="1" id="KW-0812">Transmembrane</keyword>
<reference evidence="3 4" key="1">
    <citation type="submission" date="2019-01" db="EMBL/GenBank/DDBJ databases">
        <title>Genome sequencing of strain FW10M-9.</title>
        <authorList>
            <person name="Heo J."/>
            <person name="Kim S.-J."/>
            <person name="Kim J.-S."/>
            <person name="Hong S.-B."/>
            <person name="Kwon S.-W."/>
        </authorList>
    </citation>
    <scope>NUCLEOTIDE SEQUENCE [LARGE SCALE GENOMIC DNA]</scope>
    <source>
        <strain evidence="3 4">FW10M-9</strain>
    </source>
</reference>
<gene>
    <name evidence="3" type="ORF">ET471_17625</name>
</gene>
<dbReference type="OrthoDB" id="4869119at2"/>
<accession>A0A4P6F6L1</accession>
<evidence type="ECO:0000259" key="2">
    <source>
        <dbReference type="Pfam" id="PF07811"/>
    </source>
</evidence>
<dbReference type="Pfam" id="PF07811">
    <property type="entry name" value="TadE"/>
    <property type="match status" value="1"/>
</dbReference>
<evidence type="ECO:0000256" key="1">
    <source>
        <dbReference type="SAM" id="Phobius"/>
    </source>
</evidence>
<organism evidence="3 4">
    <name type="scientific">Xylanimonas protaetiae</name>
    <dbReference type="NCBI Taxonomy" id="2509457"/>
    <lineage>
        <taxon>Bacteria</taxon>
        <taxon>Bacillati</taxon>
        <taxon>Actinomycetota</taxon>
        <taxon>Actinomycetes</taxon>
        <taxon>Micrococcales</taxon>
        <taxon>Promicromonosporaceae</taxon>
        <taxon>Xylanimonas</taxon>
    </lineage>
</organism>
<keyword evidence="4" id="KW-1185">Reference proteome</keyword>
<dbReference type="InterPro" id="IPR012495">
    <property type="entry name" value="TadE-like_dom"/>
</dbReference>
<keyword evidence="1" id="KW-1133">Transmembrane helix</keyword>
<dbReference type="RefSeq" id="WP_129190505.1">
    <property type="nucleotide sequence ID" value="NZ_CP035493.1"/>
</dbReference>
<dbReference type="Proteomes" id="UP000292118">
    <property type="component" value="Chromosome"/>
</dbReference>
<proteinExistence type="predicted"/>
<evidence type="ECO:0000313" key="3">
    <source>
        <dbReference type="EMBL" id="QAY71630.1"/>
    </source>
</evidence>
<evidence type="ECO:0000313" key="4">
    <source>
        <dbReference type="Proteomes" id="UP000292118"/>
    </source>
</evidence>
<dbReference type="AlphaFoldDB" id="A0A4P6F6L1"/>
<name>A0A4P6F6L1_9MICO</name>
<dbReference type="KEGG" id="xya:ET471_17625"/>
<feature type="transmembrane region" description="Helical" evidence="1">
    <location>
        <begin position="12"/>
        <end position="32"/>
    </location>
</feature>